<evidence type="ECO:0000256" key="4">
    <source>
        <dbReference type="PROSITE-ProRule" id="PRU00335"/>
    </source>
</evidence>
<proteinExistence type="predicted"/>
<dbReference type="RefSeq" id="WP_221338208.1">
    <property type="nucleotide sequence ID" value="NZ_BAAAWY010000098.1"/>
</dbReference>
<gene>
    <name evidence="6" type="ORF">BJ998_006733</name>
</gene>
<evidence type="ECO:0000259" key="5">
    <source>
        <dbReference type="PROSITE" id="PS50977"/>
    </source>
</evidence>
<organism evidence="6 7">
    <name type="scientific">Kutzneria kofuensis</name>
    <dbReference type="NCBI Taxonomy" id="103725"/>
    <lineage>
        <taxon>Bacteria</taxon>
        <taxon>Bacillati</taxon>
        <taxon>Actinomycetota</taxon>
        <taxon>Actinomycetes</taxon>
        <taxon>Pseudonocardiales</taxon>
        <taxon>Pseudonocardiaceae</taxon>
        <taxon>Kutzneria</taxon>
    </lineage>
</organism>
<dbReference type="InterPro" id="IPR036271">
    <property type="entry name" value="Tet_transcr_reg_TetR-rel_C_sf"/>
</dbReference>
<keyword evidence="1" id="KW-0805">Transcription regulation</keyword>
<dbReference type="GO" id="GO:0003677">
    <property type="term" value="F:DNA binding"/>
    <property type="evidence" value="ECO:0007669"/>
    <property type="project" value="UniProtKB-UniRule"/>
</dbReference>
<evidence type="ECO:0000313" key="6">
    <source>
        <dbReference type="EMBL" id="MBB5895537.1"/>
    </source>
</evidence>
<evidence type="ECO:0000256" key="3">
    <source>
        <dbReference type="ARBA" id="ARBA00023163"/>
    </source>
</evidence>
<dbReference type="PRINTS" id="PR00455">
    <property type="entry name" value="HTHTETR"/>
</dbReference>
<comment type="caution">
    <text evidence="6">The sequence shown here is derived from an EMBL/GenBank/DDBJ whole genome shotgun (WGS) entry which is preliminary data.</text>
</comment>
<dbReference type="SUPFAM" id="SSF48498">
    <property type="entry name" value="Tetracyclin repressor-like, C-terminal domain"/>
    <property type="match status" value="1"/>
</dbReference>
<evidence type="ECO:0000256" key="2">
    <source>
        <dbReference type="ARBA" id="ARBA00023125"/>
    </source>
</evidence>
<dbReference type="Pfam" id="PF00440">
    <property type="entry name" value="TetR_N"/>
    <property type="match status" value="1"/>
</dbReference>
<keyword evidence="3" id="KW-0804">Transcription</keyword>
<dbReference type="Proteomes" id="UP000585638">
    <property type="component" value="Unassembled WGS sequence"/>
</dbReference>
<dbReference type="PANTHER" id="PTHR47506:SF3">
    <property type="entry name" value="HTH-TYPE TRANSCRIPTIONAL REGULATOR LMRA"/>
    <property type="match status" value="1"/>
</dbReference>
<dbReference type="AlphaFoldDB" id="A0A7W9NJD6"/>
<dbReference type="PANTHER" id="PTHR47506">
    <property type="entry name" value="TRANSCRIPTIONAL REGULATORY PROTEIN"/>
    <property type="match status" value="1"/>
</dbReference>
<dbReference type="PROSITE" id="PS50977">
    <property type="entry name" value="HTH_TETR_2"/>
    <property type="match status" value="1"/>
</dbReference>
<dbReference type="EMBL" id="JACHIR010000001">
    <property type="protein sequence ID" value="MBB5895537.1"/>
    <property type="molecule type" value="Genomic_DNA"/>
</dbReference>
<keyword evidence="7" id="KW-1185">Reference proteome</keyword>
<feature type="domain" description="HTH tetR-type" evidence="5">
    <location>
        <begin position="4"/>
        <end position="64"/>
    </location>
</feature>
<dbReference type="SUPFAM" id="SSF46689">
    <property type="entry name" value="Homeodomain-like"/>
    <property type="match status" value="1"/>
</dbReference>
<dbReference type="InterPro" id="IPR009057">
    <property type="entry name" value="Homeodomain-like_sf"/>
</dbReference>
<accession>A0A7W9NJD6</accession>
<reference evidence="6 7" key="1">
    <citation type="submission" date="2020-08" db="EMBL/GenBank/DDBJ databases">
        <title>Sequencing the genomes of 1000 actinobacteria strains.</title>
        <authorList>
            <person name="Klenk H.-P."/>
        </authorList>
    </citation>
    <scope>NUCLEOTIDE SEQUENCE [LARGE SCALE GENOMIC DNA]</scope>
    <source>
        <strain evidence="6 7">DSM 43851</strain>
    </source>
</reference>
<sequence length="185" mass="20191">MAGMVEQADVLAAAETLFYERGVQQVGMDQVRAAAGVSLKRLYQLFPSKDQLVLDYLAARDERWLASVREHALRAGNVLAVFDWLAEWFAEPDFRGCAFVNSFGELGGTSAAVADVARRHKEAFRQLIRDLVGDDELGDQITLLAEGAITMAAIGGSVEPARQARRAAEALLTLLDRPHQHGGLQ</sequence>
<keyword evidence="2 4" id="KW-0238">DNA-binding</keyword>
<dbReference type="InterPro" id="IPR001647">
    <property type="entry name" value="HTH_TetR"/>
</dbReference>
<feature type="DNA-binding region" description="H-T-H motif" evidence="4">
    <location>
        <begin position="27"/>
        <end position="46"/>
    </location>
</feature>
<name>A0A7W9NJD6_9PSEU</name>
<evidence type="ECO:0000256" key="1">
    <source>
        <dbReference type="ARBA" id="ARBA00023015"/>
    </source>
</evidence>
<dbReference type="Gene3D" id="1.10.357.10">
    <property type="entry name" value="Tetracycline Repressor, domain 2"/>
    <property type="match status" value="1"/>
</dbReference>
<protein>
    <submittedName>
        <fullName evidence="6">AcrR family transcriptional regulator</fullName>
    </submittedName>
</protein>
<evidence type="ECO:0000313" key="7">
    <source>
        <dbReference type="Proteomes" id="UP000585638"/>
    </source>
</evidence>